<evidence type="ECO:0000259" key="4">
    <source>
        <dbReference type="PROSITE" id="PS50043"/>
    </source>
</evidence>
<dbReference type="Pfam" id="PF00196">
    <property type="entry name" value="GerE"/>
    <property type="match status" value="1"/>
</dbReference>
<dbReference type="Proteomes" id="UP000317638">
    <property type="component" value="Unassembled WGS sequence"/>
</dbReference>
<dbReference type="PANTHER" id="PTHR44688:SF16">
    <property type="entry name" value="DNA-BINDING TRANSCRIPTIONAL ACTIVATOR DEVR_DOSR"/>
    <property type="match status" value="1"/>
</dbReference>
<dbReference type="OrthoDB" id="3716759at2"/>
<dbReference type="AlphaFoldDB" id="A0A553K630"/>
<dbReference type="CDD" id="cd06170">
    <property type="entry name" value="LuxR_C_like"/>
    <property type="match status" value="1"/>
</dbReference>
<dbReference type="PROSITE" id="PS50043">
    <property type="entry name" value="HTH_LUXR_2"/>
    <property type="match status" value="1"/>
</dbReference>
<keyword evidence="6" id="KW-1185">Reference proteome</keyword>
<dbReference type="InterPro" id="IPR041664">
    <property type="entry name" value="AAA_16"/>
</dbReference>
<evidence type="ECO:0000256" key="3">
    <source>
        <dbReference type="ARBA" id="ARBA00023163"/>
    </source>
</evidence>
<name>A0A553K630_9ACTN</name>
<dbReference type="Gene3D" id="3.40.50.300">
    <property type="entry name" value="P-loop containing nucleotide triphosphate hydrolases"/>
    <property type="match status" value="1"/>
</dbReference>
<reference evidence="5 6" key="1">
    <citation type="submission" date="2019-07" db="EMBL/GenBank/DDBJ databases">
        <authorList>
            <person name="Zhou L.-Y."/>
        </authorList>
    </citation>
    <scope>NUCLEOTIDE SEQUENCE [LARGE SCALE GENOMIC DNA]</scope>
    <source>
        <strain evidence="5 6">YIM 101269</strain>
    </source>
</reference>
<proteinExistence type="predicted"/>
<evidence type="ECO:0000313" key="6">
    <source>
        <dbReference type="Proteomes" id="UP000317638"/>
    </source>
</evidence>
<keyword evidence="2" id="KW-0238">DNA-binding</keyword>
<accession>A0A553K630</accession>
<evidence type="ECO:0000313" key="5">
    <source>
        <dbReference type="EMBL" id="TRY20156.1"/>
    </source>
</evidence>
<sequence>MGDVDTAVIGRDAELAVIERAFEQAARGTASLVWVQGPAGSGKSALIDAAVARFHDRDDGPGLVWRVTCDAPEQLIEHAISEQLLRLSDDVPDAGGFRLEEETRPHHVAVELLRRLSERAREATVLLVVDDAHWCDHSSRQSIRFLLRRIEHMRVAVIVAQRPTPGGPDGPERLRGPMRLERIDLHGLSVDGVRQLMAARGIPLTPRAGKRLHTHTAGSPQLIVALASELSREVLSAGEGALPAPASFTDWVRRVYTEAEADVRSVVAAVTVVGAPTPLPMLRAMTGCETLAEAIDSGIELGLLRMVSMGQGRLVDVEHALVRSAVQQSIGFAEHLALQQRASELVGDPVLAMLHRLQASVEHDAQLAAEAVELAEQQVASGAVLASARLLTLAAAVVPPARRQELLLRGAAQLLRIGEVRWAQQVLEAVERERQEEPSAAELLVAGHLATQLGDPARARSMLGRAYEAGTDPRVVAGAAELLAYLNMDAGAGEEAHAWALRALEAADPDQGALECAGTVLVSAGALLDDLAGVRSVLQRHIGRFEGTDSLPDITLGLALAELWTGRHGQADELLTRLRDPADGGAAVLRTTTRLAQAELDYRTGRWEAVLATTDSDLALVDEGWDTRVAPMTLAVGAYVCAARGEYERAEAFIVRAESLIEGISNLPSWLMTRLARARMALAMGDPDRVVSLLLPLAEPGAAGGVPEGVHAWRADLAEALLAIGLADEAGDVLESAELDDDPHAATGLLRVRAGHAVAVGDTALAEELHRRAVEPGARASGAFVHARALLAAGAFTRRQGRRREAAGLLEEALAGLTELGAAPFAEQARMELQLCALRRSASDAQKLTPAEEAVARLVVAGHTNKEIAGTLVVSIKTVESHLGRIFSKLGVRHRVELVTLLAARGRRLPPGSGPSGEGGSR</sequence>
<dbReference type="Pfam" id="PF13191">
    <property type="entry name" value="AAA_16"/>
    <property type="match status" value="1"/>
</dbReference>
<dbReference type="SMART" id="SM00421">
    <property type="entry name" value="HTH_LUXR"/>
    <property type="match status" value="1"/>
</dbReference>
<dbReference type="Gene3D" id="1.10.10.10">
    <property type="entry name" value="Winged helix-like DNA-binding domain superfamily/Winged helix DNA-binding domain"/>
    <property type="match status" value="1"/>
</dbReference>
<dbReference type="PANTHER" id="PTHR44688">
    <property type="entry name" value="DNA-BINDING TRANSCRIPTIONAL ACTIVATOR DEVR_DOSR"/>
    <property type="match status" value="1"/>
</dbReference>
<comment type="caution">
    <text evidence="5">The sequence shown here is derived from an EMBL/GenBank/DDBJ whole genome shotgun (WGS) entry which is preliminary data.</text>
</comment>
<gene>
    <name evidence="5" type="ORF">FOJ82_04650</name>
</gene>
<protein>
    <submittedName>
        <fullName evidence="5">AAA family ATPase</fullName>
    </submittedName>
</protein>
<dbReference type="GO" id="GO:0006355">
    <property type="term" value="P:regulation of DNA-templated transcription"/>
    <property type="evidence" value="ECO:0007669"/>
    <property type="project" value="InterPro"/>
</dbReference>
<keyword evidence="1" id="KW-0805">Transcription regulation</keyword>
<dbReference type="GO" id="GO:0003677">
    <property type="term" value="F:DNA binding"/>
    <property type="evidence" value="ECO:0007669"/>
    <property type="project" value="UniProtKB-KW"/>
</dbReference>
<organism evidence="5 6">
    <name type="scientific">Tessaracoccus rhinocerotis</name>
    <dbReference type="NCBI Taxonomy" id="1689449"/>
    <lineage>
        <taxon>Bacteria</taxon>
        <taxon>Bacillati</taxon>
        <taxon>Actinomycetota</taxon>
        <taxon>Actinomycetes</taxon>
        <taxon>Propionibacteriales</taxon>
        <taxon>Propionibacteriaceae</taxon>
        <taxon>Tessaracoccus</taxon>
    </lineage>
</organism>
<feature type="domain" description="HTH luxR-type" evidence="4">
    <location>
        <begin position="841"/>
        <end position="906"/>
    </location>
</feature>
<dbReference type="SUPFAM" id="SSF46894">
    <property type="entry name" value="C-terminal effector domain of the bipartite response regulators"/>
    <property type="match status" value="1"/>
</dbReference>
<dbReference type="SUPFAM" id="SSF52540">
    <property type="entry name" value="P-loop containing nucleoside triphosphate hydrolases"/>
    <property type="match status" value="1"/>
</dbReference>
<dbReference type="InterPro" id="IPR016032">
    <property type="entry name" value="Sig_transdc_resp-reg_C-effctor"/>
</dbReference>
<dbReference type="PROSITE" id="PS00622">
    <property type="entry name" value="HTH_LUXR_1"/>
    <property type="match status" value="1"/>
</dbReference>
<dbReference type="InterPro" id="IPR027417">
    <property type="entry name" value="P-loop_NTPase"/>
</dbReference>
<dbReference type="EMBL" id="VKKG01000001">
    <property type="protein sequence ID" value="TRY20156.1"/>
    <property type="molecule type" value="Genomic_DNA"/>
</dbReference>
<dbReference type="InterPro" id="IPR000792">
    <property type="entry name" value="Tscrpt_reg_LuxR_C"/>
</dbReference>
<keyword evidence="3" id="KW-0804">Transcription</keyword>
<evidence type="ECO:0000256" key="1">
    <source>
        <dbReference type="ARBA" id="ARBA00023015"/>
    </source>
</evidence>
<dbReference type="InterPro" id="IPR036388">
    <property type="entry name" value="WH-like_DNA-bd_sf"/>
</dbReference>
<dbReference type="PRINTS" id="PR00038">
    <property type="entry name" value="HTHLUXR"/>
</dbReference>
<evidence type="ECO:0000256" key="2">
    <source>
        <dbReference type="ARBA" id="ARBA00023125"/>
    </source>
</evidence>